<evidence type="ECO:0000313" key="2">
    <source>
        <dbReference type="Proteomes" id="UP001187192"/>
    </source>
</evidence>
<dbReference type="EMBL" id="BTGU01000036">
    <property type="protein sequence ID" value="GMN51070.1"/>
    <property type="molecule type" value="Genomic_DNA"/>
</dbReference>
<keyword evidence="2" id="KW-1185">Reference proteome</keyword>
<gene>
    <name evidence="1" type="ORF">TIFTF001_020232</name>
</gene>
<sequence length="139" mass="14822">MEEGARGVLEVESSVGGSWFCLELGGALALPPLLRGVWSENLVQQGGDKVSLSLVSSLGHHSISSLKTRHHIKAIISGPIKVNHGSTILYVTGDSWSLNYHASKEQEIDVDNPRQSLARLGSGTTTHDPGYCGSYLNSP</sequence>
<proteinExistence type="predicted"/>
<comment type="caution">
    <text evidence="1">The sequence shown here is derived from an EMBL/GenBank/DDBJ whole genome shotgun (WGS) entry which is preliminary data.</text>
</comment>
<reference evidence="1" key="1">
    <citation type="submission" date="2023-07" db="EMBL/GenBank/DDBJ databases">
        <title>draft genome sequence of fig (Ficus carica).</title>
        <authorList>
            <person name="Takahashi T."/>
            <person name="Nishimura K."/>
        </authorList>
    </citation>
    <scope>NUCLEOTIDE SEQUENCE</scope>
</reference>
<organism evidence="1 2">
    <name type="scientific">Ficus carica</name>
    <name type="common">Common fig</name>
    <dbReference type="NCBI Taxonomy" id="3494"/>
    <lineage>
        <taxon>Eukaryota</taxon>
        <taxon>Viridiplantae</taxon>
        <taxon>Streptophyta</taxon>
        <taxon>Embryophyta</taxon>
        <taxon>Tracheophyta</taxon>
        <taxon>Spermatophyta</taxon>
        <taxon>Magnoliopsida</taxon>
        <taxon>eudicotyledons</taxon>
        <taxon>Gunneridae</taxon>
        <taxon>Pentapetalae</taxon>
        <taxon>rosids</taxon>
        <taxon>fabids</taxon>
        <taxon>Rosales</taxon>
        <taxon>Moraceae</taxon>
        <taxon>Ficeae</taxon>
        <taxon>Ficus</taxon>
    </lineage>
</organism>
<accession>A0AA88DAV0</accession>
<protein>
    <submittedName>
        <fullName evidence="1">Uncharacterized protein</fullName>
    </submittedName>
</protein>
<dbReference type="AlphaFoldDB" id="A0AA88DAV0"/>
<dbReference type="Proteomes" id="UP001187192">
    <property type="component" value="Unassembled WGS sequence"/>
</dbReference>
<name>A0AA88DAV0_FICCA</name>
<evidence type="ECO:0000313" key="1">
    <source>
        <dbReference type="EMBL" id="GMN51070.1"/>
    </source>
</evidence>